<keyword evidence="1" id="KW-0456">Lyase</keyword>
<keyword evidence="1" id="KW-0479">Metal-binding</keyword>
<name>A0A7Y7XX51_9PSED</name>
<comment type="similarity">
    <text evidence="1">Belongs to the terpene synthase family.</text>
</comment>
<dbReference type="SUPFAM" id="SSF48576">
    <property type="entry name" value="Terpenoid synthases"/>
    <property type="match status" value="1"/>
</dbReference>
<dbReference type="InterPro" id="IPR034686">
    <property type="entry name" value="Terpene_cyclase-like_2"/>
</dbReference>
<dbReference type="GO" id="GO:0046872">
    <property type="term" value="F:metal ion binding"/>
    <property type="evidence" value="ECO:0007669"/>
    <property type="project" value="UniProtKB-KW"/>
</dbReference>
<comment type="caution">
    <text evidence="2">The sequence shown here is derived from an EMBL/GenBank/DDBJ whole genome shotgun (WGS) entry which is preliminary data.</text>
</comment>
<dbReference type="Proteomes" id="UP000517547">
    <property type="component" value="Unassembled WGS sequence"/>
</dbReference>
<dbReference type="Pfam" id="PF19086">
    <property type="entry name" value="Terpene_syn_C_2"/>
    <property type="match status" value="1"/>
</dbReference>
<dbReference type="RefSeq" id="WP_017127240.1">
    <property type="nucleotide sequence ID" value="NZ_JACAQE010000002.1"/>
</dbReference>
<sequence length="329" mass="36951">MIPAFDRPPIHLPFASRINPHLERASRASDAWLESMGLIDPATRQVLDSGRFGELNARVFPDVDATGLEHMISLMSWLFLLDDALDQGELNHHVIATEALLERLFSQLAQDPLAPAAKPGLELAGCALIGSIRRGLSTAGQRRFLGEIRAYFDAVLKEVEIRAAGEVPDLLAFALVRRYTGASQLMFSAGEYANHAELPEAFCRTRPFQALQQSTSDVLVLVNDIFSYAKESRSDEINNYVVVCRHHLGLSVREAMAFVNGLVNSRVRTFEQARERLPAFLDQQRHTDLERQAIERYADALESWMSGNLDWSLEVPRYNAPCFTEEARR</sequence>
<dbReference type="SFLD" id="SFLDG01020">
    <property type="entry name" value="Terpene_Cyclase_Like_2"/>
    <property type="match status" value="1"/>
</dbReference>
<protein>
    <recommendedName>
        <fullName evidence="1">Terpene synthase</fullName>
        <ecNumber evidence="1">4.2.3.-</ecNumber>
    </recommendedName>
</protein>
<comment type="cofactor">
    <cofactor evidence="1">
        <name>Mg(2+)</name>
        <dbReference type="ChEBI" id="CHEBI:18420"/>
    </cofactor>
</comment>
<dbReference type="GO" id="GO:0010333">
    <property type="term" value="F:terpene synthase activity"/>
    <property type="evidence" value="ECO:0007669"/>
    <property type="project" value="InterPro"/>
</dbReference>
<evidence type="ECO:0000313" key="2">
    <source>
        <dbReference type="EMBL" id="NWC13641.1"/>
    </source>
</evidence>
<reference evidence="2 3" key="1">
    <citation type="submission" date="2020-04" db="EMBL/GenBank/DDBJ databases">
        <title>Molecular characterization of pseudomonads from Agaricus bisporus reveal novel blotch 2 pathogens in Western Europe.</title>
        <authorList>
            <person name="Taparia T."/>
            <person name="Krijger M."/>
            <person name="Haynes E."/>
            <person name="Elpinstone J.G."/>
            <person name="Noble R."/>
            <person name="Van Der Wolf J."/>
        </authorList>
    </citation>
    <scope>NUCLEOTIDE SEQUENCE [LARGE SCALE GENOMIC DNA]</scope>
    <source>
        <strain evidence="2 3">IPO3738</strain>
    </source>
</reference>
<dbReference type="EMBL" id="JACAQE010000002">
    <property type="protein sequence ID" value="NWC13641.1"/>
    <property type="molecule type" value="Genomic_DNA"/>
</dbReference>
<dbReference type="Gene3D" id="1.10.600.10">
    <property type="entry name" value="Farnesyl Diphosphate Synthase"/>
    <property type="match status" value="1"/>
</dbReference>
<accession>A0A7Y7XX51</accession>
<keyword evidence="1" id="KW-0460">Magnesium</keyword>
<proteinExistence type="inferred from homology"/>
<dbReference type="AlphaFoldDB" id="A0A7Y7XX51"/>
<evidence type="ECO:0000256" key="1">
    <source>
        <dbReference type="RuleBase" id="RU366034"/>
    </source>
</evidence>
<gene>
    <name evidence="2" type="ORF">HX845_08320</name>
</gene>
<dbReference type="EC" id="4.2.3.-" evidence="1"/>
<dbReference type="PANTHER" id="PTHR35201">
    <property type="entry name" value="TERPENE SYNTHASE"/>
    <property type="match status" value="1"/>
</dbReference>
<evidence type="ECO:0000313" key="3">
    <source>
        <dbReference type="Proteomes" id="UP000517547"/>
    </source>
</evidence>
<organism evidence="2 3">
    <name type="scientific">Pseudomonas gingeri</name>
    <dbReference type="NCBI Taxonomy" id="117681"/>
    <lineage>
        <taxon>Bacteria</taxon>
        <taxon>Pseudomonadati</taxon>
        <taxon>Pseudomonadota</taxon>
        <taxon>Gammaproteobacteria</taxon>
        <taxon>Pseudomonadales</taxon>
        <taxon>Pseudomonadaceae</taxon>
        <taxon>Pseudomonas</taxon>
    </lineage>
</organism>
<dbReference type="InterPro" id="IPR008949">
    <property type="entry name" value="Isoprenoid_synthase_dom_sf"/>
</dbReference>
<dbReference type="SFLD" id="SFLDS00005">
    <property type="entry name" value="Isoprenoid_Synthase_Type_I"/>
    <property type="match status" value="1"/>
</dbReference>
<dbReference type="PANTHER" id="PTHR35201:SF4">
    <property type="entry name" value="BETA-PINACENE SYNTHASE-RELATED"/>
    <property type="match status" value="1"/>
</dbReference>